<dbReference type="Gene3D" id="3.30.2310.20">
    <property type="entry name" value="RelE-like"/>
    <property type="match status" value="1"/>
</dbReference>
<name>A0A1B2J347_9LACO</name>
<dbReference type="EMBL" id="CP014930">
    <property type="protein sequence ID" value="ANZ68717.1"/>
    <property type="molecule type" value="Genomic_DNA"/>
</dbReference>
<evidence type="ECO:0008006" key="3">
    <source>
        <dbReference type="Google" id="ProtNLM"/>
    </source>
</evidence>
<protein>
    <recommendedName>
        <fullName evidence="3">Addiction module toxin RelE</fullName>
    </recommendedName>
</protein>
<proteinExistence type="predicted"/>
<geneLocation type="plasmid" evidence="2">
    <name>pl11995-6</name>
</geneLocation>
<accession>A0A1B2J347</accession>
<dbReference type="Proteomes" id="UP000093267">
    <property type="component" value="Plasmid pL11995-6"/>
</dbReference>
<dbReference type="InterPro" id="IPR035093">
    <property type="entry name" value="RelE/ParE_toxin_dom_sf"/>
</dbReference>
<evidence type="ECO:0000313" key="1">
    <source>
        <dbReference type="EMBL" id="ANZ68717.1"/>
    </source>
</evidence>
<sequence length="68" mass="7945">MIFMTYSMPSFITYEDTPKNKTPSETNDVLVVYTIDKDELVLIGIRVGSHDRLFSGQNRAKRYRKNNE</sequence>
<organism evidence="1 2">
    <name type="scientific">Secundilactobacillus paracollinoides</name>
    <dbReference type="NCBI Taxonomy" id="240427"/>
    <lineage>
        <taxon>Bacteria</taxon>
        <taxon>Bacillati</taxon>
        <taxon>Bacillota</taxon>
        <taxon>Bacilli</taxon>
        <taxon>Lactobacillales</taxon>
        <taxon>Lactobacillaceae</taxon>
        <taxon>Secundilactobacillus</taxon>
    </lineage>
</organism>
<keyword evidence="1" id="KW-0614">Plasmid</keyword>
<reference evidence="1 2" key="1">
    <citation type="submission" date="2016-03" db="EMBL/GenBank/DDBJ databases">
        <title>Pediococcus and Lactobacillus from brewery environment - whole genome sequencing and assembly.</title>
        <authorList>
            <person name="Behr J."/>
            <person name="Geissler A.J."/>
            <person name="Vogel R.F."/>
        </authorList>
    </citation>
    <scope>NUCLEOTIDE SEQUENCE [LARGE SCALE GENOMIC DNA]</scope>
    <source>
        <strain evidence="1 2">TMW 1.1995</strain>
        <plasmid evidence="2">pl11995-6</plasmid>
    </source>
</reference>
<evidence type="ECO:0000313" key="2">
    <source>
        <dbReference type="Proteomes" id="UP000093267"/>
    </source>
</evidence>
<keyword evidence="2" id="KW-1185">Reference proteome</keyword>
<dbReference type="AlphaFoldDB" id="A0A1B2J347"/>
<gene>
    <name evidence="1" type="ORF">AYR63_16420</name>
</gene>